<feature type="transmembrane region" description="Helical" evidence="1">
    <location>
        <begin position="12"/>
        <end position="37"/>
    </location>
</feature>
<dbReference type="EMBL" id="CP019605">
    <property type="protein sequence ID" value="AQP44884.1"/>
    <property type="molecule type" value="Genomic_DNA"/>
</dbReference>
<dbReference type="KEGG" id="tfl:RPIT_08840"/>
<evidence type="ECO:0000256" key="1">
    <source>
        <dbReference type="SAM" id="Phobius"/>
    </source>
</evidence>
<feature type="transmembrane region" description="Helical" evidence="1">
    <location>
        <begin position="57"/>
        <end position="79"/>
    </location>
</feature>
<dbReference type="STRING" id="1610493.RPIT_08840"/>
<accession>A0A1Q2CFJ5</accession>
<keyword evidence="1" id="KW-0812">Transmembrane</keyword>
<proteinExistence type="predicted"/>
<organism evidence="2 3">
    <name type="scientific">Tessaracoccus flavus</name>
    <dbReference type="NCBI Taxonomy" id="1610493"/>
    <lineage>
        <taxon>Bacteria</taxon>
        <taxon>Bacillati</taxon>
        <taxon>Actinomycetota</taxon>
        <taxon>Actinomycetes</taxon>
        <taxon>Propionibacteriales</taxon>
        <taxon>Propionibacteriaceae</taxon>
        <taxon>Tessaracoccus</taxon>
    </lineage>
</organism>
<evidence type="ECO:0000313" key="3">
    <source>
        <dbReference type="Proteomes" id="UP000188324"/>
    </source>
</evidence>
<dbReference type="AlphaFoldDB" id="A0A1Q2CFJ5"/>
<dbReference type="OrthoDB" id="3777129at2"/>
<protein>
    <submittedName>
        <fullName evidence="2">Uncharacterized protein</fullName>
    </submittedName>
</protein>
<sequence>MAGILSLQIGRALALAIAGHGWLWPASSSLITSSWGIITGNLTAGLPSLQGTSASPWFAWTAAATIFVATTASLLVLAVRWRASILHKGMASATQAERLLGLSRLKTHRAVIRPDLYRTGRR</sequence>
<evidence type="ECO:0000313" key="2">
    <source>
        <dbReference type="EMBL" id="AQP44884.1"/>
    </source>
</evidence>
<reference evidence="2 3" key="1">
    <citation type="journal article" date="2016" name="Int. J. Syst. Evol. Microbiol.">
        <title>Tessaracoccus flavus sp. nov., isolated from the drainage system of a lindane-producing factory.</title>
        <authorList>
            <person name="Kumari R."/>
            <person name="Singh P."/>
            <person name="Schumann P."/>
            <person name="Lal R."/>
        </authorList>
    </citation>
    <scope>NUCLEOTIDE SEQUENCE [LARGE SCALE GENOMIC DNA]</scope>
    <source>
        <strain evidence="2 3">RP1T</strain>
    </source>
</reference>
<keyword evidence="1" id="KW-1133">Transmembrane helix</keyword>
<gene>
    <name evidence="2" type="ORF">RPIT_08840</name>
</gene>
<keyword evidence="1" id="KW-0472">Membrane</keyword>
<dbReference type="Proteomes" id="UP000188324">
    <property type="component" value="Chromosome"/>
</dbReference>
<name>A0A1Q2CFJ5_9ACTN</name>
<dbReference type="RefSeq" id="WP_077342395.1">
    <property type="nucleotide sequence ID" value="NZ_CP019605.1"/>
</dbReference>
<keyword evidence="3" id="KW-1185">Reference proteome</keyword>